<gene>
    <name evidence="3" type="ORF">GCM10011529_25000</name>
</gene>
<dbReference type="Pfam" id="PF13400">
    <property type="entry name" value="Tad"/>
    <property type="match status" value="1"/>
</dbReference>
<evidence type="ECO:0000313" key="4">
    <source>
        <dbReference type="Proteomes" id="UP000635071"/>
    </source>
</evidence>
<proteinExistence type="predicted"/>
<keyword evidence="4" id="KW-1185">Reference proteome</keyword>
<name>A0A916ZX35_9SPHN</name>
<evidence type="ECO:0000313" key="3">
    <source>
        <dbReference type="EMBL" id="GGE17506.1"/>
    </source>
</evidence>
<comment type="caution">
    <text evidence="3">The sequence shown here is derived from an EMBL/GenBank/DDBJ whole genome shotgun (WGS) entry which is preliminary data.</text>
</comment>
<dbReference type="AlphaFoldDB" id="A0A916ZX35"/>
<reference evidence="3" key="2">
    <citation type="submission" date="2020-09" db="EMBL/GenBank/DDBJ databases">
        <authorList>
            <person name="Sun Q."/>
            <person name="Zhou Y."/>
        </authorList>
    </citation>
    <scope>NUCLEOTIDE SEQUENCE</scope>
    <source>
        <strain evidence="3">CGMCC 1.15519</strain>
    </source>
</reference>
<dbReference type="InterPro" id="IPR028087">
    <property type="entry name" value="Tad_N"/>
</dbReference>
<organism evidence="3 4">
    <name type="scientific">Sandarakinorhabdus glacialis</name>
    <dbReference type="NCBI Taxonomy" id="1614636"/>
    <lineage>
        <taxon>Bacteria</taxon>
        <taxon>Pseudomonadati</taxon>
        <taxon>Pseudomonadota</taxon>
        <taxon>Alphaproteobacteria</taxon>
        <taxon>Sphingomonadales</taxon>
        <taxon>Sphingosinicellaceae</taxon>
        <taxon>Sandarakinorhabdus</taxon>
    </lineage>
</organism>
<evidence type="ECO:0000259" key="2">
    <source>
        <dbReference type="Pfam" id="PF13400"/>
    </source>
</evidence>
<accession>A0A916ZX35</accession>
<dbReference type="Proteomes" id="UP000635071">
    <property type="component" value="Unassembled WGS sequence"/>
</dbReference>
<keyword evidence="1" id="KW-0472">Membrane</keyword>
<protein>
    <recommendedName>
        <fullName evidence="2">Putative Flp pilus-assembly TadG-like N-terminal domain-containing protein</fullName>
    </recommendedName>
</protein>
<feature type="transmembrane region" description="Helical" evidence="1">
    <location>
        <begin position="17"/>
        <end position="37"/>
    </location>
</feature>
<sequence length="421" mass="43349">MHIGTIVQKLWGDRRGALAMITAISMPVIIGGAGLAADTIQWSYTKRAMQRQADSGALAGAFALSQSQQNTVAATVTADLSRNNNVAMTIAPVIQTPPTAGAFSGDTRAVRVALATDLRLPFVAFLMQRAIRIPAEATAKVVSQGEYCVLSLENTNVTGINMGGNTNVDLGCGMMSNSPSAVSVTAGGSSRINATPVAAVGGVPAAPSNYAAGTQLIPYSVPQFDPLANLPSPNLAGVANRNGGNVGPNQHSILDPGVYRGGMDLKGQVELRPGIYYIDGGSFSAGSQATVSGTGVVIILTHHSAESSPGLIAHVSINGGATINLTAPTSGTYAGVVFYQDRRALDQGDNKINGNSASRYQGTFYFPGQHVEFTGTSGQDVRCVQIVTRRVTFIGNSHITNVCPPGSGAGSFSGTRVKLVA</sequence>
<keyword evidence="1" id="KW-1133">Transmembrane helix</keyword>
<feature type="domain" description="Putative Flp pilus-assembly TadG-like N-terminal" evidence="2">
    <location>
        <begin position="16"/>
        <end position="61"/>
    </location>
</feature>
<keyword evidence="1" id="KW-0812">Transmembrane</keyword>
<dbReference type="EMBL" id="BMJM01000009">
    <property type="protein sequence ID" value="GGE17506.1"/>
    <property type="molecule type" value="Genomic_DNA"/>
</dbReference>
<reference evidence="3" key="1">
    <citation type="journal article" date="2014" name="Int. J. Syst. Evol. Microbiol.">
        <title>Complete genome sequence of Corynebacterium casei LMG S-19264T (=DSM 44701T), isolated from a smear-ripened cheese.</title>
        <authorList>
            <consortium name="US DOE Joint Genome Institute (JGI-PGF)"/>
            <person name="Walter F."/>
            <person name="Albersmeier A."/>
            <person name="Kalinowski J."/>
            <person name="Ruckert C."/>
        </authorList>
    </citation>
    <scope>NUCLEOTIDE SEQUENCE</scope>
    <source>
        <strain evidence="3">CGMCC 1.15519</strain>
    </source>
</reference>
<evidence type="ECO:0000256" key="1">
    <source>
        <dbReference type="SAM" id="Phobius"/>
    </source>
</evidence>